<evidence type="ECO:0000313" key="2">
    <source>
        <dbReference type="Proteomes" id="UP000838756"/>
    </source>
</evidence>
<protein>
    <submittedName>
        <fullName evidence="1">Jg27808 protein</fullName>
    </submittedName>
</protein>
<accession>A0A8S4S3J3</accession>
<dbReference type="Proteomes" id="UP000838756">
    <property type="component" value="Unassembled WGS sequence"/>
</dbReference>
<proteinExistence type="predicted"/>
<dbReference type="EMBL" id="CAKXAJ010025920">
    <property type="protein sequence ID" value="CAH2245953.1"/>
    <property type="molecule type" value="Genomic_DNA"/>
</dbReference>
<gene>
    <name evidence="1" type="primary">jg27808</name>
    <name evidence="1" type="ORF">PAEG_LOCUS21256</name>
</gene>
<dbReference type="OrthoDB" id="7465069at2759"/>
<organism evidence="1 2">
    <name type="scientific">Pararge aegeria aegeria</name>
    <dbReference type="NCBI Taxonomy" id="348720"/>
    <lineage>
        <taxon>Eukaryota</taxon>
        <taxon>Metazoa</taxon>
        <taxon>Ecdysozoa</taxon>
        <taxon>Arthropoda</taxon>
        <taxon>Hexapoda</taxon>
        <taxon>Insecta</taxon>
        <taxon>Pterygota</taxon>
        <taxon>Neoptera</taxon>
        <taxon>Endopterygota</taxon>
        <taxon>Lepidoptera</taxon>
        <taxon>Glossata</taxon>
        <taxon>Ditrysia</taxon>
        <taxon>Papilionoidea</taxon>
        <taxon>Nymphalidae</taxon>
        <taxon>Satyrinae</taxon>
        <taxon>Satyrini</taxon>
        <taxon>Parargina</taxon>
        <taxon>Pararge</taxon>
    </lineage>
</organism>
<sequence>MYCLPIITTLGSRVGDHMVVVAQRKMLPDLRYMPLISSYDIHGKRYLQIVSNNTQVKITTNHIDLTPAGSRFPLIVIGVSSNLARNGAVGNSLKPSLTAARTDGAAANSSIRSSPQEGNSDRIFCCQSARLLNKYRRKTRLFAS</sequence>
<dbReference type="AlphaFoldDB" id="A0A8S4S3J3"/>
<comment type="caution">
    <text evidence="1">The sequence shown here is derived from an EMBL/GenBank/DDBJ whole genome shotgun (WGS) entry which is preliminary data.</text>
</comment>
<evidence type="ECO:0000313" key="1">
    <source>
        <dbReference type="EMBL" id="CAH2245953.1"/>
    </source>
</evidence>
<reference evidence="1" key="1">
    <citation type="submission" date="2022-03" db="EMBL/GenBank/DDBJ databases">
        <authorList>
            <person name="Lindestad O."/>
        </authorList>
    </citation>
    <scope>NUCLEOTIDE SEQUENCE</scope>
</reference>
<keyword evidence="2" id="KW-1185">Reference proteome</keyword>
<name>A0A8S4S3J3_9NEOP</name>